<name>A0A484FDU7_COLOR</name>
<proteinExistence type="predicted"/>
<evidence type="ECO:0000256" key="1">
    <source>
        <dbReference type="SAM" id="MobiDB-lite"/>
    </source>
</evidence>
<organism evidence="2 3">
    <name type="scientific">Colletotrichum orbiculare (strain 104-T / ATCC 96160 / CBS 514.97 / LARS 414 / MAFF 240422)</name>
    <name type="common">Cucumber anthracnose fungus</name>
    <name type="synonym">Colletotrichum lagenarium</name>
    <dbReference type="NCBI Taxonomy" id="1213857"/>
    <lineage>
        <taxon>Eukaryota</taxon>
        <taxon>Fungi</taxon>
        <taxon>Dikarya</taxon>
        <taxon>Ascomycota</taxon>
        <taxon>Pezizomycotina</taxon>
        <taxon>Sordariomycetes</taxon>
        <taxon>Hypocreomycetidae</taxon>
        <taxon>Glomerellales</taxon>
        <taxon>Glomerellaceae</taxon>
        <taxon>Colletotrichum</taxon>
        <taxon>Colletotrichum orbiculare species complex</taxon>
    </lineage>
</organism>
<evidence type="ECO:0000313" key="2">
    <source>
        <dbReference type="EMBL" id="TDZ16034.1"/>
    </source>
</evidence>
<reference evidence="3" key="2">
    <citation type="journal article" date="2019" name="Mol. Plant Microbe Interact.">
        <title>Genome sequence resources for four phytopathogenic fungi from the Colletotrichum orbiculare species complex.</title>
        <authorList>
            <person name="Gan P."/>
            <person name="Tsushima A."/>
            <person name="Narusaka M."/>
            <person name="Narusaka Y."/>
            <person name="Takano Y."/>
            <person name="Kubo Y."/>
            <person name="Shirasu K."/>
        </authorList>
    </citation>
    <scope>GENOME REANNOTATION</scope>
    <source>
        <strain evidence="3">104-T / ATCC 96160 / CBS 514.97 / LARS 414 / MAFF 240422</strain>
    </source>
</reference>
<accession>A0A484FDU7</accession>
<feature type="compositionally biased region" description="Acidic residues" evidence="1">
    <location>
        <begin position="122"/>
        <end position="138"/>
    </location>
</feature>
<reference evidence="3" key="1">
    <citation type="journal article" date="2013" name="New Phytol.">
        <title>Comparative genomic and transcriptomic analyses reveal the hemibiotrophic stage shift of Colletotrichum fungi.</title>
        <authorList>
            <person name="Gan P."/>
            <person name="Ikeda K."/>
            <person name="Irieda H."/>
            <person name="Narusaka M."/>
            <person name="O'Connell R.J."/>
            <person name="Narusaka Y."/>
            <person name="Takano Y."/>
            <person name="Kubo Y."/>
            <person name="Shirasu K."/>
        </authorList>
    </citation>
    <scope>NUCLEOTIDE SEQUENCE [LARGE SCALE GENOMIC DNA]</scope>
    <source>
        <strain evidence="3">104-T / ATCC 96160 / CBS 514.97 / LARS 414 / MAFF 240422</strain>
    </source>
</reference>
<dbReference type="AlphaFoldDB" id="A0A484FDU7"/>
<dbReference type="Proteomes" id="UP000014480">
    <property type="component" value="Unassembled WGS sequence"/>
</dbReference>
<feature type="region of interest" description="Disordered" evidence="1">
    <location>
        <begin position="101"/>
        <end position="138"/>
    </location>
</feature>
<protein>
    <submittedName>
        <fullName evidence="2">Uncharacterized protein</fullName>
    </submittedName>
</protein>
<dbReference type="EMBL" id="AMCV02000037">
    <property type="protein sequence ID" value="TDZ16034.1"/>
    <property type="molecule type" value="Genomic_DNA"/>
</dbReference>
<sequence>MANPEWRELFVRGSWFVVAYIWGPTPEWVRNVDVHDLIATTGITRASVHEKVWPILRHLYDWGVTSLFNQYRQIDETFLCQELEKFGVSPFRRMRGQGVRELSRANAAPPYEAATEKSRVEDSEDDEESEDDTPPYSA</sequence>
<gene>
    <name evidence="2" type="ORF">Cob_v011109</name>
</gene>
<keyword evidence="3" id="KW-1185">Reference proteome</keyword>
<comment type="caution">
    <text evidence="2">The sequence shown here is derived from an EMBL/GenBank/DDBJ whole genome shotgun (WGS) entry which is preliminary data.</text>
</comment>
<evidence type="ECO:0000313" key="3">
    <source>
        <dbReference type="Proteomes" id="UP000014480"/>
    </source>
</evidence>